<keyword evidence="1" id="KW-0808">Transferase</keyword>
<dbReference type="InterPro" id="IPR043132">
    <property type="entry name" value="BCAT-like_C"/>
</dbReference>
<keyword evidence="2" id="KW-1185">Reference proteome</keyword>
<dbReference type="AlphaFoldDB" id="A0A9Q0LD46"/>
<dbReference type="SUPFAM" id="SSF56752">
    <property type="entry name" value="D-aminoacid aminotransferase-like PLP-dependent enzymes"/>
    <property type="match status" value="1"/>
</dbReference>
<reference evidence="1" key="1">
    <citation type="submission" date="2022-10" db="EMBL/GenBank/DDBJ databases">
        <title>Novel sulphate-reducing endosymbionts in the free-living metamonad Anaeramoeba.</title>
        <authorList>
            <person name="Jerlstrom-Hultqvist J."/>
            <person name="Cepicka I."/>
            <person name="Gallot-Lavallee L."/>
            <person name="Salas-Leiva D."/>
            <person name="Curtis B.A."/>
            <person name="Zahonova K."/>
            <person name="Pipaliya S."/>
            <person name="Dacks J."/>
            <person name="Roger A.J."/>
        </authorList>
    </citation>
    <scope>NUCLEOTIDE SEQUENCE</scope>
    <source>
        <strain evidence="1">BMAN</strain>
    </source>
</reference>
<gene>
    <name evidence="1" type="ORF">M0811_10802</name>
</gene>
<dbReference type="GO" id="GO:0008483">
    <property type="term" value="F:transaminase activity"/>
    <property type="evidence" value="ECO:0007669"/>
    <property type="project" value="UniProtKB-KW"/>
</dbReference>
<dbReference type="Proteomes" id="UP001149090">
    <property type="component" value="Unassembled WGS sequence"/>
</dbReference>
<dbReference type="InterPro" id="IPR036038">
    <property type="entry name" value="Aminotransferase-like"/>
</dbReference>
<accession>A0A9Q0LD46</accession>
<evidence type="ECO:0000313" key="1">
    <source>
        <dbReference type="EMBL" id="KAJ5070533.1"/>
    </source>
</evidence>
<organism evidence="1 2">
    <name type="scientific">Anaeramoeba ignava</name>
    <name type="common">Anaerobic marine amoeba</name>
    <dbReference type="NCBI Taxonomy" id="1746090"/>
    <lineage>
        <taxon>Eukaryota</taxon>
        <taxon>Metamonada</taxon>
        <taxon>Anaeramoebidae</taxon>
        <taxon>Anaeramoeba</taxon>
    </lineage>
</organism>
<keyword evidence="1" id="KW-0032">Aminotransferase</keyword>
<comment type="caution">
    <text evidence="1">The sequence shown here is derived from an EMBL/GenBank/DDBJ whole genome shotgun (WGS) entry which is preliminary data.</text>
</comment>
<proteinExistence type="predicted"/>
<evidence type="ECO:0000313" key="2">
    <source>
        <dbReference type="Proteomes" id="UP001149090"/>
    </source>
</evidence>
<dbReference type="OrthoDB" id="59470at2759"/>
<sequence>MNENDKENKEKFEGFYTLNGETKFTTKSLPLDFLVEFPRGVYTVTRTINKNRALNFEVHVKRLFDSAKKCPVFEDSKFLTFLNDFEPFYSLVIQNVEKTYTELRKYFPKFNDDTRITLYLTSKDLLPNEKNYIQNNFVLIIHLAKFTSYGSPPIVVEVRGNPRSNPTAKDTNWLKKKKELAKDKHKKAIETLLVDENGLITEASSSNFFVVQGNTLYTAPDEQVLNGSIRALVIKVCEEKKIPIIFANPKTSEISIWDGAFLTGTSRLVQQIDEIYMFDKKDKNMKHFSFKSSDLIKEIESIVKQKLVECSVILNI</sequence>
<dbReference type="PANTHER" id="PTHR47703">
    <property type="entry name" value="D-AMINOACID AMINOTRANSFERASE-LIKE PLP-DEPENDENT ENZYMES SUPERFAMILY PROTEIN"/>
    <property type="match status" value="1"/>
</dbReference>
<dbReference type="InterPro" id="IPR001544">
    <property type="entry name" value="Aminotrans_IV"/>
</dbReference>
<dbReference type="Gene3D" id="3.20.10.10">
    <property type="entry name" value="D-amino Acid Aminotransferase, subunit A, domain 2"/>
    <property type="match status" value="1"/>
</dbReference>
<name>A0A9Q0LD46_ANAIG</name>
<protein>
    <submittedName>
        <fullName evidence="1">D-aminoacid aminotransferase-like plp-dependent enzymes superfamily protein</fullName>
    </submittedName>
</protein>
<dbReference type="Pfam" id="PF01063">
    <property type="entry name" value="Aminotran_4"/>
    <property type="match status" value="1"/>
</dbReference>
<dbReference type="PANTHER" id="PTHR47703:SF2">
    <property type="entry name" value="D-AMINOACID AMINOTRANSFERASE-LIKE PLP-DEPENDENT ENZYMES SUPERFAMILY PROTEIN"/>
    <property type="match status" value="1"/>
</dbReference>
<dbReference type="EMBL" id="JAPDFW010000094">
    <property type="protein sequence ID" value="KAJ5070533.1"/>
    <property type="molecule type" value="Genomic_DNA"/>
</dbReference>